<evidence type="ECO:0000313" key="2">
    <source>
        <dbReference type="EMBL" id="KYB24950.1"/>
    </source>
</evidence>
<evidence type="ECO:0000313" key="3">
    <source>
        <dbReference type="Proteomes" id="UP000007266"/>
    </source>
</evidence>
<reference evidence="2 3" key="1">
    <citation type="journal article" date="2008" name="Nature">
        <title>The genome of the model beetle and pest Tribolium castaneum.</title>
        <authorList>
            <consortium name="Tribolium Genome Sequencing Consortium"/>
            <person name="Richards S."/>
            <person name="Gibbs R.A."/>
            <person name="Weinstock G.M."/>
            <person name="Brown S.J."/>
            <person name="Denell R."/>
            <person name="Beeman R.W."/>
            <person name="Gibbs R."/>
            <person name="Beeman R.W."/>
            <person name="Brown S.J."/>
            <person name="Bucher G."/>
            <person name="Friedrich M."/>
            <person name="Grimmelikhuijzen C.J."/>
            <person name="Klingler M."/>
            <person name="Lorenzen M."/>
            <person name="Richards S."/>
            <person name="Roth S."/>
            <person name="Schroder R."/>
            <person name="Tautz D."/>
            <person name="Zdobnov E.M."/>
            <person name="Muzny D."/>
            <person name="Gibbs R.A."/>
            <person name="Weinstock G.M."/>
            <person name="Attaway T."/>
            <person name="Bell S."/>
            <person name="Buhay C.J."/>
            <person name="Chandrabose M.N."/>
            <person name="Chavez D."/>
            <person name="Clerk-Blankenburg K.P."/>
            <person name="Cree A."/>
            <person name="Dao M."/>
            <person name="Davis C."/>
            <person name="Chacko J."/>
            <person name="Dinh H."/>
            <person name="Dugan-Rocha S."/>
            <person name="Fowler G."/>
            <person name="Garner T.T."/>
            <person name="Garnes J."/>
            <person name="Gnirke A."/>
            <person name="Hawes A."/>
            <person name="Hernandez J."/>
            <person name="Hines S."/>
            <person name="Holder M."/>
            <person name="Hume J."/>
            <person name="Jhangiani S.N."/>
            <person name="Joshi V."/>
            <person name="Khan Z.M."/>
            <person name="Jackson L."/>
            <person name="Kovar C."/>
            <person name="Kowis A."/>
            <person name="Lee S."/>
            <person name="Lewis L.R."/>
            <person name="Margolis J."/>
            <person name="Morgan M."/>
            <person name="Nazareth L.V."/>
            <person name="Nguyen N."/>
            <person name="Okwuonu G."/>
            <person name="Parker D."/>
            <person name="Richards S."/>
            <person name="Ruiz S.J."/>
            <person name="Santibanez J."/>
            <person name="Savard J."/>
            <person name="Scherer S.E."/>
            <person name="Schneider B."/>
            <person name="Sodergren E."/>
            <person name="Tautz D."/>
            <person name="Vattahil S."/>
            <person name="Villasana D."/>
            <person name="White C.S."/>
            <person name="Wright R."/>
            <person name="Park Y."/>
            <person name="Beeman R.W."/>
            <person name="Lord J."/>
            <person name="Oppert B."/>
            <person name="Lorenzen M."/>
            <person name="Brown S."/>
            <person name="Wang L."/>
            <person name="Savard J."/>
            <person name="Tautz D."/>
            <person name="Richards S."/>
            <person name="Weinstock G."/>
            <person name="Gibbs R.A."/>
            <person name="Liu Y."/>
            <person name="Worley K."/>
            <person name="Weinstock G."/>
            <person name="Elsik C.G."/>
            <person name="Reese J.T."/>
            <person name="Elhaik E."/>
            <person name="Landan G."/>
            <person name="Graur D."/>
            <person name="Arensburger P."/>
            <person name="Atkinson P."/>
            <person name="Beeman R.W."/>
            <person name="Beidler J."/>
            <person name="Brown S.J."/>
            <person name="Demuth J.P."/>
            <person name="Drury D.W."/>
            <person name="Du Y.Z."/>
            <person name="Fujiwara H."/>
            <person name="Lorenzen M."/>
            <person name="Maselli V."/>
            <person name="Osanai M."/>
            <person name="Park Y."/>
            <person name="Robertson H.M."/>
            <person name="Tu Z."/>
            <person name="Wang J.J."/>
            <person name="Wang S."/>
            <person name="Richards S."/>
            <person name="Song H."/>
            <person name="Zhang L."/>
            <person name="Sodergren E."/>
            <person name="Werner D."/>
            <person name="Stanke M."/>
            <person name="Morgenstern B."/>
            <person name="Solovyev V."/>
            <person name="Kosarev P."/>
            <person name="Brown G."/>
            <person name="Chen H.C."/>
            <person name="Ermolaeva O."/>
            <person name="Hlavina W."/>
            <person name="Kapustin Y."/>
            <person name="Kiryutin B."/>
            <person name="Kitts P."/>
            <person name="Maglott D."/>
            <person name="Pruitt K."/>
            <person name="Sapojnikov V."/>
            <person name="Souvorov A."/>
            <person name="Mackey A.J."/>
            <person name="Waterhouse R.M."/>
            <person name="Wyder S."/>
            <person name="Zdobnov E.M."/>
            <person name="Zdobnov E.M."/>
            <person name="Wyder S."/>
            <person name="Kriventseva E.V."/>
            <person name="Kadowaki T."/>
            <person name="Bork P."/>
            <person name="Aranda M."/>
            <person name="Bao R."/>
            <person name="Beermann A."/>
            <person name="Berns N."/>
            <person name="Bolognesi R."/>
            <person name="Bonneton F."/>
            <person name="Bopp D."/>
            <person name="Brown S.J."/>
            <person name="Bucher G."/>
            <person name="Butts T."/>
            <person name="Chaumot A."/>
            <person name="Denell R.E."/>
            <person name="Ferrier D.E."/>
            <person name="Friedrich M."/>
            <person name="Gordon C.M."/>
            <person name="Jindra M."/>
            <person name="Klingler M."/>
            <person name="Lan Q."/>
            <person name="Lattorff H.M."/>
            <person name="Laudet V."/>
            <person name="von Levetsow C."/>
            <person name="Liu Z."/>
            <person name="Lutz R."/>
            <person name="Lynch J.A."/>
            <person name="da Fonseca R.N."/>
            <person name="Posnien N."/>
            <person name="Reuter R."/>
            <person name="Roth S."/>
            <person name="Savard J."/>
            <person name="Schinko J.B."/>
            <person name="Schmitt C."/>
            <person name="Schoppmeier M."/>
            <person name="Schroder R."/>
            <person name="Shippy T.D."/>
            <person name="Simonnet F."/>
            <person name="Marques-Souza H."/>
            <person name="Tautz D."/>
            <person name="Tomoyasu Y."/>
            <person name="Trauner J."/>
            <person name="Van der Zee M."/>
            <person name="Vervoort M."/>
            <person name="Wittkopp N."/>
            <person name="Wimmer E.A."/>
            <person name="Yang X."/>
            <person name="Jones A.K."/>
            <person name="Sattelle D.B."/>
            <person name="Ebert P.R."/>
            <person name="Nelson D."/>
            <person name="Scott J.G."/>
            <person name="Beeman R.W."/>
            <person name="Muthukrishnan S."/>
            <person name="Kramer K.J."/>
            <person name="Arakane Y."/>
            <person name="Beeman R.W."/>
            <person name="Zhu Q."/>
            <person name="Hogenkamp D."/>
            <person name="Dixit R."/>
            <person name="Oppert B."/>
            <person name="Jiang H."/>
            <person name="Zou Z."/>
            <person name="Marshall J."/>
            <person name="Elpidina E."/>
            <person name="Vinokurov K."/>
            <person name="Oppert C."/>
            <person name="Zou Z."/>
            <person name="Evans J."/>
            <person name="Lu Z."/>
            <person name="Zhao P."/>
            <person name="Sumathipala N."/>
            <person name="Altincicek B."/>
            <person name="Vilcinskas A."/>
            <person name="Williams M."/>
            <person name="Hultmark D."/>
            <person name="Hetru C."/>
            <person name="Jiang H."/>
            <person name="Grimmelikhuijzen C.J."/>
            <person name="Hauser F."/>
            <person name="Cazzamali G."/>
            <person name="Williamson M."/>
            <person name="Park Y."/>
            <person name="Li B."/>
            <person name="Tanaka Y."/>
            <person name="Predel R."/>
            <person name="Neupert S."/>
            <person name="Schachtner J."/>
            <person name="Verleyen P."/>
            <person name="Raible F."/>
            <person name="Bork P."/>
            <person name="Friedrich M."/>
            <person name="Walden K.K."/>
            <person name="Robertson H.M."/>
            <person name="Angeli S."/>
            <person name="Foret S."/>
            <person name="Bucher G."/>
            <person name="Schuetz S."/>
            <person name="Maleszka R."/>
            <person name="Wimmer E.A."/>
            <person name="Beeman R.W."/>
            <person name="Lorenzen M."/>
            <person name="Tomoyasu Y."/>
            <person name="Miller S.C."/>
            <person name="Grossmann D."/>
            <person name="Bucher G."/>
        </authorList>
    </citation>
    <scope>NUCLEOTIDE SEQUENCE [LARGE SCALE GENOMIC DNA]</scope>
    <source>
        <strain evidence="2 3">Georgia GA2</strain>
    </source>
</reference>
<dbReference type="EMBL" id="KQ971382">
    <property type="protein sequence ID" value="KYB24950.1"/>
    <property type="molecule type" value="Genomic_DNA"/>
</dbReference>
<name>A0A139WAM8_TRICA</name>
<keyword evidence="1" id="KW-1133">Transmembrane helix</keyword>
<keyword evidence="1" id="KW-0472">Membrane</keyword>
<feature type="transmembrane region" description="Helical" evidence="1">
    <location>
        <begin position="12"/>
        <end position="35"/>
    </location>
</feature>
<dbReference type="InParanoid" id="A0A139WAM8"/>
<proteinExistence type="predicted"/>
<evidence type="ECO:0000256" key="1">
    <source>
        <dbReference type="SAM" id="Phobius"/>
    </source>
</evidence>
<organism evidence="2 3">
    <name type="scientific">Tribolium castaneum</name>
    <name type="common">Red flour beetle</name>
    <dbReference type="NCBI Taxonomy" id="7070"/>
    <lineage>
        <taxon>Eukaryota</taxon>
        <taxon>Metazoa</taxon>
        <taxon>Ecdysozoa</taxon>
        <taxon>Arthropoda</taxon>
        <taxon>Hexapoda</taxon>
        <taxon>Insecta</taxon>
        <taxon>Pterygota</taxon>
        <taxon>Neoptera</taxon>
        <taxon>Endopterygota</taxon>
        <taxon>Coleoptera</taxon>
        <taxon>Polyphaga</taxon>
        <taxon>Cucujiformia</taxon>
        <taxon>Tenebrionidae</taxon>
        <taxon>Tenebrionidae incertae sedis</taxon>
        <taxon>Tribolium</taxon>
    </lineage>
</organism>
<sequence length="78" mass="9081">MDVLSEKNYFSVFATCLLLETVIIVFSTLVLKFLWESLFLEEGGTTMESFLFLIEPNRAQRLEIRKCNSKEIIEAEEL</sequence>
<keyword evidence="1" id="KW-0812">Transmembrane</keyword>
<dbReference type="AlphaFoldDB" id="A0A139WAM8"/>
<reference evidence="2 3" key="2">
    <citation type="journal article" date="2010" name="Nucleic Acids Res.">
        <title>BeetleBase in 2010: revisions to provide comprehensive genomic information for Tribolium castaneum.</title>
        <authorList>
            <person name="Kim H.S."/>
            <person name="Murphy T."/>
            <person name="Xia J."/>
            <person name="Caragea D."/>
            <person name="Park Y."/>
            <person name="Beeman R.W."/>
            <person name="Lorenzen M.D."/>
            <person name="Butcher S."/>
            <person name="Manak J.R."/>
            <person name="Brown S.J."/>
        </authorList>
    </citation>
    <scope>GENOME REANNOTATION</scope>
    <source>
        <strain evidence="2 3">Georgia GA2</strain>
    </source>
</reference>
<accession>A0A139WAM8</accession>
<keyword evidence="3" id="KW-1185">Reference proteome</keyword>
<protein>
    <submittedName>
        <fullName evidence="2">Uncharacterized protein</fullName>
    </submittedName>
</protein>
<dbReference type="Proteomes" id="UP000007266">
    <property type="component" value="Linkage group 10"/>
</dbReference>
<gene>
    <name evidence="2" type="primary">AUGUSTUS-3.0.2_31458</name>
    <name evidence="2" type="ORF">TcasGA2_TC031458</name>
</gene>